<protein>
    <submittedName>
        <fullName evidence="1">Uncharacterized protein</fullName>
    </submittedName>
</protein>
<name>B8A2P5_MAIZE</name>
<dbReference type="AlphaFoldDB" id="B8A2P5"/>
<accession>B8A2P5</accession>
<sequence>MDQLWKTGRSPSRSRRTGTKVYYHYLRLQCNLICSCRHHHPIYLPTNQPRLSCFLHYENKYPMAYHTLRRWSHWTPRRDVAETLRAIWLDRWSARPGTRRLDGARPGARGVSGRWSARPRELDAWTAHGLEREAWRGLELDA</sequence>
<dbReference type="EMBL" id="BT055837">
    <property type="protein sequence ID" value="ACL54444.1"/>
    <property type="molecule type" value="mRNA"/>
</dbReference>
<organism evidence="1">
    <name type="scientific">Zea mays</name>
    <name type="common">Maize</name>
    <dbReference type="NCBI Taxonomy" id="4577"/>
    <lineage>
        <taxon>Eukaryota</taxon>
        <taxon>Viridiplantae</taxon>
        <taxon>Streptophyta</taxon>
        <taxon>Embryophyta</taxon>
        <taxon>Tracheophyta</taxon>
        <taxon>Spermatophyta</taxon>
        <taxon>Magnoliopsida</taxon>
        <taxon>Liliopsida</taxon>
        <taxon>Poales</taxon>
        <taxon>Poaceae</taxon>
        <taxon>PACMAD clade</taxon>
        <taxon>Panicoideae</taxon>
        <taxon>Andropogonodae</taxon>
        <taxon>Andropogoneae</taxon>
        <taxon>Tripsacinae</taxon>
        <taxon>Zea</taxon>
    </lineage>
</organism>
<reference evidence="1" key="2">
    <citation type="submission" date="2012-06" db="EMBL/GenBank/DDBJ databases">
        <authorList>
            <person name="Yu Y."/>
            <person name="Currie J."/>
            <person name="Lomeli R."/>
            <person name="Angelova A."/>
            <person name="Collura K."/>
            <person name="Wissotski M."/>
            <person name="Campos D."/>
            <person name="Kudrna D."/>
            <person name="Golser W."/>
            <person name="Ashely E."/>
            <person name="Descour A."/>
            <person name="Fernandes J."/>
            <person name="Soderlund C."/>
            <person name="Walbot V."/>
        </authorList>
    </citation>
    <scope>NUCLEOTIDE SEQUENCE</scope>
    <source>
        <strain evidence="1">B73</strain>
    </source>
</reference>
<evidence type="ECO:0000313" key="1">
    <source>
        <dbReference type="EMBL" id="ACL54444.1"/>
    </source>
</evidence>
<dbReference type="HOGENOM" id="CLU_1818634_0_0_1"/>
<reference evidence="1" key="1">
    <citation type="journal article" date="2009" name="PLoS Genet.">
        <title>Sequencing, mapping, and analysis of 27,455 maize full-length cDNAs.</title>
        <authorList>
            <person name="Soderlund C."/>
            <person name="Descour A."/>
            <person name="Kudrna D."/>
            <person name="Bomhoff M."/>
            <person name="Boyd L."/>
            <person name="Currie J."/>
            <person name="Angelova A."/>
            <person name="Collura K."/>
            <person name="Wissotski M."/>
            <person name="Ashley E."/>
            <person name="Morrow D."/>
            <person name="Fernandes J."/>
            <person name="Walbot V."/>
            <person name="Yu Y."/>
        </authorList>
    </citation>
    <scope>NUCLEOTIDE SEQUENCE</scope>
    <source>
        <strain evidence="1">B73</strain>
    </source>
</reference>
<proteinExistence type="evidence at transcript level"/>